<keyword evidence="3" id="KW-1185">Reference proteome</keyword>
<evidence type="ECO:0000313" key="2">
    <source>
        <dbReference type="EMBL" id="VEL38230.1"/>
    </source>
</evidence>
<evidence type="ECO:0000313" key="3">
    <source>
        <dbReference type="Proteomes" id="UP000784294"/>
    </source>
</evidence>
<protein>
    <submittedName>
        <fullName evidence="2">Uncharacterized protein</fullName>
    </submittedName>
</protein>
<dbReference type="EMBL" id="CAAALY010257292">
    <property type="protein sequence ID" value="VEL38230.1"/>
    <property type="molecule type" value="Genomic_DNA"/>
</dbReference>
<feature type="compositionally biased region" description="Basic and acidic residues" evidence="1">
    <location>
        <begin position="1"/>
        <end position="10"/>
    </location>
</feature>
<organism evidence="2 3">
    <name type="scientific">Protopolystoma xenopodis</name>
    <dbReference type="NCBI Taxonomy" id="117903"/>
    <lineage>
        <taxon>Eukaryota</taxon>
        <taxon>Metazoa</taxon>
        <taxon>Spiralia</taxon>
        <taxon>Lophotrochozoa</taxon>
        <taxon>Platyhelminthes</taxon>
        <taxon>Monogenea</taxon>
        <taxon>Polyopisthocotylea</taxon>
        <taxon>Polystomatidea</taxon>
        <taxon>Polystomatidae</taxon>
        <taxon>Protopolystoma</taxon>
    </lineage>
</organism>
<name>A0A448XJI9_9PLAT</name>
<sequence>MGDGHRHDAQGRPVIGPQTEPSPTSPLSPSVCATTDKYIRRIIHFAPFYDTLKISEPGPARFCWQKTARTRLPQLAPSTDTMFDLGSAKIIQSHCSTPGHIHTEHLKIMGAVMFTGRAHLVAHVWRGHRRCSGGGCDAGVNVGVGTGADTRAALAIASALLRYHISDYTTRPSPHPIRPDPIRPDLTWPVTGVGSCRGFAKDCVEVVAEASGTKGSGVECVGDDDGKKLFVYTTTPFEAIGCSRPRAKLTQMDQHNPTSFRIISFSPNGVQFRPRGRNPMRLERELR</sequence>
<dbReference type="Proteomes" id="UP000784294">
    <property type="component" value="Unassembled WGS sequence"/>
</dbReference>
<accession>A0A448XJI9</accession>
<evidence type="ECO:0000256" key="1">
    <source>
        <dbReference type="SAM" id="MobiDB-lite"/>
    </source>
</evidence>
<gene>
    <name evidence="2" type="ORF">PXEA_LOCUS31670</name>
</gene>
<feature type="region of interest" description="Disordered" evidence="1">
    <location>
        <begin position="1"/>
        <end position="30"/>
    </location>
</feature>
<reference evidence="2" key="1">
    <citation type="submission" date="2018-11" db="EMBL/GenBank/DDBJ databases">
        <authorList>
            <consortium name="Pathogen Informatics"/>
        </authorList>
    </citation>
    <scope>NUCLEOTIDE SEQUENCE</scope>
</reference>
<comment type="caution">
    <text evidence="2">The sequence shown here is derived from an EMBL/GenBank/DDBJ whole genome shotgun (WGS) entry which is preliminary data.</text>
</comment>
<feature type="compositionally biased region" description="Low complexity" evidence="1">
    <location>
        <begin position="21"/>
        <end position="30"/>
    </location>
</feature>
<proteinExistence type="predicted"/>
<dbReference type="AlphaFoldDB" id="A0A448XJI9"/>